<keyword evidence="8" id="KW-1185">Reference proteome</keyword>
<proteinExistence type="predicted"/>
<feature type="transmembrane region" description="Helical" evidence="6">
    <location>
        <begin position="106"/>
        <end position="125"/>
    </location>
</feature>
<sequence length="343" mass="35916">MSNTDIAAHAPPRASDINVPTLATELPWLAAAVAGCLALTFAFTGNSFALNILATAFLFGGLATAWNIIGGLGGQFSLGHSVFFAIGAYTTGNVVLGYALSPWLALVPGMAMAAAFGAAVSWPVFRLRGPFFAIATMALTEVMLALAMYFESITGGAPGLSIPFKLGFANMIFRDRMSYAFLMLGFLAVTLLVFAIIRHSRLGYSLQAIRDNEDTAEAAGIDVLRSKLVAMAISAALTAAGGCLYIMYVRVVDPPSLFSLFDVGVKIALIALIGGIGTTYGPLLGALLIIPLENYLRAEMGGVFPGSNLIVLGAILVVTALYLRKGVFGAASSLVGSWRSKRQ</sequence>
<feature type="transmembrane region" description="Helical" evidence="6">
    <location>
        <begin position="228"/>
        <end position="247"/>
    </location>
</feature>
<dbReference type="Pfam" id="PF02653">
    <property type="entry name" value="BPD_transp_2"/>
    <property type="match status" value="1"/>
</dbReference>
<evidence type="ECO:0000313" key="8">
    <source>
        <dbReference type="Proteomes" id="UP000193083"/>
    </source>
</evidence>
<evidence type="ECO:0000256" key="1">
    <source>
        <dbReference type="ARBA" id="ARBA00004651"/>
    </source>
</evidence>
<dbReference type="EMBL" id="FXBL01000004">
    <property type="protein sequence ID" value="SMH30631.1"/>
    <property type="molecule type" value="Genomic_DNA"/>
</dbReference>
<dbReference type="GO" id="GO:0015658">
    <property type="term" value="F:branched-chain amino acid transmembrane transporter activity"/>
    <property type="evidence" value="ECO:0007669"/>
    <property type="project" value="InterPro"/>
</dbReference>
<dbReference type="CDD" id="cd06581">
    <property type="entry name" value="TM_PBP1_LivM_like"/>
    <property type="match status" value="1"/>
</dbReference>
<dbReference type="PANTHER" id="PTHR30482">
    <property type="entry name" value="HIGH-AFFINITY BRANCHED-CHAIN AMINO ACID TRANSPORT SYSTEM PERMEASE"/>
    <property type="match status" value="1"/>
</dbReference>
<feature type="transmembrane region" description="Helical" evidence="6">
    <location>
        <begin position="81"/>
        <end position="100"/>
    </location>
</feature>
<comment type="subcellular location">
    <subcellularLocation>
        <location evidence="1">Cell membrane</location>
        <topology evidence="1">Multi-pass membrane protein</topology>
    </subcellularLocation>
</comment>
<evidence type="ECO:0000256" key="5">
    <source>
        <dbReference type="ARBA" id="ARBA00023136"/>
    </source>
</evidence>
<feature type="transmembrane region" description="Helical" evidence="6">
    <location>
        <begin position="267"/>
        <end position="290"/>
    </location>
</feature>
<dbReference type="AlphaFoldDB" id="A0A1X7N064"/>
<evidence type="ECO:0000256" key="2">
    <source>
        <dbReference type="ARBA" id="ARBA00022475"/>
    </source>
</evidence>
<protein>
    <submittedName>
        <fullName evidence="7">Amino acid/amide ABC transporter membrane protein 2, HAAT family</fullName>
    </submittedName>
</protein>
<feature type="transmembrane region" description="Helical" evidence="6">
    <location>
        <begin position="26"/>
        <end position="43"/>
    </location>
</feature>
<accession>A0A1X7N064</accession>
<keyword evidence="2" id="KW-1003">Cell membrane</keyword>
<reference evidence="8" key="1">
    <citation type="submission" date="2017-04" db="EMBL/GenBank/DDBJ databases">
        <authorList>
            <person name="Varghese N."/>
            <person name="Submissions S."/>
        </authorList>
    </citation>
    <scope>NUCLEOTIDE SEQUENCE [LARGE SCALE GENOMIC DNA]</scope>
    <source>
        <strain evidence="8">B5P</strain>
    </source>
</reference>
<dbReference type="InterPro" id="IPR043428">
    <property type="entry name" value="LivM-like"/>
</dbReference>
<feature type="transmembrane region" description="Helical" evidence="6">
    <location>
        <begin position="302"/>
        <end position="323"/>
    </location>
</feature>
<evidence type="ECO:0000256" key="6">
    <source>
        <dbReference type="SAM" id="Phobius"/>
    </source>
</evidence>
<feature type="transmembrane region" description="Helical" evidence="6">
    <location>
        <begin position="177"/>
        <end position="197"/>
    </location>
</feature>
<dbReference type="Proteomes" id="UP000193083">
    <property type="component" value="Unassembled WGS sequence"/>
</dbReference>
<dbReference type="RefSeq" id="WP_176247431.1">
    <property type="nucleotide sequence ID" value="NZ_FXBL01000004.1"/>
</dbReference>
<feature type="transmembrane region" description="Helical" evidence="6">
    <location>
        <begin position="132"/>
        <end position="150"/>
    </location>
</feature>
<dbReference type="GO" id="GO:0005886">
    <property type="term" value="C:plasma membrane"/>
    <property type="evidence" value="ECO:0007669"/>
    <property type="project" value="UniProtKB-SubCell"/>
</dbReference>
<evidence type="ECO:0000256" key="3">
    <source>
        <dbReference type="ARBA" id="ARBA00022692"/>
    </source>
</evidence>
<name>A0A1X7N064_9HYPH</name>
<feature type="transmembrane region" description="Helical" evidence="6">
    <location>
        <begin position="49"/>
        <end position="69"/>
    </location>
</feature>
<dbReference type="PANTHER" id="PTHR30482:SF10">
    <property type="entry name" value="HIGH-AFFINITY BRANCHED-CHAIN AMINO ACID TRANSPORT PROTEIN BRAE"/>
    <property type="match status" value="1"/>
</dbReference>
<keyword evidence="3 6" id="KW-0812">Transmembrane</keyword>
<evidence type="ECO:0000313" key="7">
    <source>
        <dbReference type="EMBL" id="SMH30631.1"/>
    </source>
</evidence>
<evidence type="ECO:0000256" key="4">
    <source>
        <dbReference type="ARBA" id="ARBA00022989"/>
    </source>
</evidence>
<keyword evidence="5 6" id="KW-0472">Membrane</keyword>
<gene>
    <name evidence="7" type="ORF">SAMN02982922_1067</name>
</gene>
<organism evidence="7 8">
    <name type="scientific">Mesorhizobium australicum</name>
    <dbReference type="NCBI Taxonomy" id="536018"/>
    <lineage>
        <taxon>Bacteria</taxon>
        <taxon>Pseudomonadati</taxon>
        <taxon>Pseudomonadota</taxon>
        <taxon>Alphaproteobacteria</taxon>
        <taxon>Hyphomicrobiales</taxon>
        <taxon>Phyllobacteriaceae</taxon>
        <taxon>Mesorhizobium</taxon>
    </lineage>
</organism>
<dbReference type="InterPro" id="IPR001851">
    <property type="entry name" value="ABC_transp_permease"/>
</dbReference>
<keyword evidence="4 6" id="KW-1133">Transmembrane helix</keyword>